<dbReference type="PROSITE" id="PS51787">
    <property type="entry name" value="LON_N"/>
    <property type="match status" value="1"/>
</dbReference>
<feature type="domain" description="Lon N-terminal" evidence="1">
    <location>
        <begin position="6"/>
        <end position="201"/>
    </location>
</feature>
<evidence type="ECO:0000313" key="2">
    <source>
        <dbReference type="EMBL" id="ALO45225.1"/>
    </source>
</evidence>
<dbReference type="OrthoDB" id="8558970at2"/>
<keyword evidence="3" id="KW-1185">Reference proteome</keyword>
<evidence type="ECO:0000259" key="1">
    <source>
        <dbReference type="PROSITE" id="PS51787"/>
    </source>
</evidence>
<dbReference type="SMART" id="SM00464">
    <property type="entry name" value="LON"/>
    <property type="match status" value="1"/>
</dbReference>
<dbReference type="EMBL" id="CP013189">
    <property type="protein sequence ID" value="ALO45225.1"/>
    <property type="molecule type" value="Genomic_DNA"/>
</dbReference>
<dbReference type="InterPro" id="IPR003111">
    <property type="entry name" value="Lon_prtase_N"/>
</dbReference>
<evidence type="ECO:0000313" key="3">
    <source>
        <dbReference type="Proteomes" id="UP000065641"/>
    </source>
</evidence>
<dbReference type="Pfam" id="PF02190">
    <property type="entry name" value="LON_substr_bdg"/>
    <property type="match status" value="1"/>
</dbReference>
<organism evidence="2 3">
    <name type="scientific">Pseudohongiella spirulinae</name>
    <dbReference type="NCBI Taxonomy" id="1249552"/>
    <lineage>
        <taxon>Bacteria</taxon>
        <taxon>Pseudomonadati</taxon>
        <taxon>Pseudomonadota</taxon>
        <taxon>Gammaproteobacteria</taxon>
        <taxon>Pseudomonadales</taxon>
        <taxon>Pseudohongiellaceae</taxon>
        <taxon>Pseudohongiella</taxon>
    </lineage>
</organism>
<dbReference type="KEGG" id="pspi:PS2015_540"/>
<sequence>MSEQELIALFPLRSVLFPGGRLPLQVFEQRYLDLISQSLRSDTGFGICLLSQGGETASPGTTQQVHRTGTYAKIVDWDQLPNGLLGVTVEGHKKFRVQECWPRENRLLMASVEWAPTDYLGETPIALGEEHEHLAELLKDLMAHPLVEGLGMESDLTDKRQLAWRLAELLPVPASDKQRLLELDDTDERIREIETLLAAVMRYGGS</sequence>
<dbReference type="RefSeq" id="WP_058020722.1">
    <property type="nucleotide sequence ID" value="NZ_CP013189.1"/>
</dbReference>
<reference evidence="2 3" key="1">
    <citation type="submission" date="2015-11" db="EMBL/GenBank/DDBJ databases">
        <authorList>
            <person name="Zhang Y."/>
            <person name="Guo Z."/>
        </authorList>
    </citation>
    <scope>NUCLEOTIDE SEQUENCE [LARGE SCALE GENOMIC DNA]</scope>
    <source>
        <strain evidence="2 3">KCTC 32221</strain>
    </source>
</reference>
<protein>
    <submittedName>
        <fullName evidence="2">Peptidase S16</fullName>
    </submittedName>
</protein>
<dbReference type="STRING" id="1249552.PS2015_540"/>
<accession>A0A0S2KAJ2</accession>
<name>A0A0S2KAJ2_9GAMM</name>
<dbReference type="Gene3D" id="2.30.130.40">
    <property type="entry name" value="LON domain-like"/>
    <property type="match status" value="1"/>
</dbReference>
<dbReference type="SUPFAM" id="SSF88697">
    <property type="entry name" value="PUA domain-like"/>
    <property type="match status" value="1"/>
</dbReference>
<gene>
    <name evidence="2" type="ORF">PS2015_540</name>
</gene>
<proteinExistence type="predicted"/>
<dbReference type="AlphaFoldDB" id="A0A0S2KAJ2"/>
<dbReference type="InterPro" id="IPR015947">
    <property type="entry name" value="PUA-like_sf"/>
</dbReference>
<dbReference type="PANTHER" id="PTHR46732">
    <property type="entry name" value="ATP-DEPENDENT PROTEASE LA (LON) DOMAIN PROTEIN"/>
    <property type="match status" value="1"/>
</dbReference>
<dbReference type="Proteomes" id="UP000065641">
    <property type="component" value="Chromosome"/>
</dbReference>
<dbReference type="PANTHER" id="PTHR46732:SF8">
    <property type="entry name" value="ATP-DEPENDENT PROTEASE LA (LON) DOMAIN PROTEIN"/>
    <property type="match status" value="1"/>
</dbReference>
<dbReference type="InterPro" id="IPR046336">
    <property type="entry name" value="Lon_prtase_N_sf"/>
</dbReference>